<protein>
    <submittedName>
        <fullName evidence="1">Uncharacterized protein</fullName>
    </submittedName>
</protein>
<gene>
    <name evidence="1" type="ORF">Tco_1045830</name>
</gene>
<comment type="caution">
    <text evidence="1">The sequence shown here is derived from an EMBL/GenBank/DDBJ whole genome shotgun (WGS) entry which is preliminary data.</text>
</comment>
<sequence>MVAAAKLLVLNPGEFELWKIRIEQYFLMTDYALWEVIVNGDSPPPKRIVDGVEQTYPPATAEEKLARKNELKARDEIVIKEWEDRMERAAIIASSLETEQDSGNINRTQSMTTLNESFPQGTDSGSGPRCQDTILGGVEAQIRFEAVSKQSNDPPLSRVNTLGSGEDSIKLKELIEFCTKLSKRALDL</sequence>
<dbReference type="Proteomes" id="UP001151760">
    <property type="component" value="Unassembled WGS sequence"/>
</dbReference>
<accession>A0ABQ5GUR5</accession>
<organism evidence="1 2">
    <name type="scientific">Tanacetum coccineum</name>
    <dbReference type="NCBI Taxonomy" id="301880"/>
    <lineage>
        <taxon>Eukaryota</taxon>
        <taxon>Viridiplantae</taxon>
        <taxon>Streptophyta</taxon>
        <taxon>Embryophyta</taxon>
        <taxon>Tracheophyta</taxon>
        <taxon>Spermatophyta</taxon>
        <taxon>Magnoliopsida</taxon>
        <taxon>eudicotyledons</taxon>
        <taxon>Gunneridae</taxon>
        <taxon>Pentapetalae</taxon>
        <taxon>asterids</taxon>
        <taxon>campanulids</taxon>
        <taxon>Asterales</taxon>
        <taxon>Asteraceae</taxon>
        <taxon>Asteroideae</taxon>
        <taxon>Anthemideae</taxon>
        <taxon>Anthemidinae</taxon>
        <taxon>Tanacetum</taxon>
    </lineage>
</organism>
<evidence type="ECO:0000313" key="2">
    <source>
        <dbReference type="Proteomes" id="UP001151760"/>
    </source>
</evidence>
<reference evidence="1" key="2">
    <citation type="submission" date="2022-01" db="EMBL/GenBank/DDBJ databases">
        <authorList>
            <person name="Yamashiro T."/>
            <person name="Shiraishi A."/>
            <person name="Satake H."/>
            <person name="Nakayama K."/>
        </authorList>
    </citation>
    <scope>NUCLEOTIDE SEQUENCE</scope>
</reference>
<dbReference type="EMBL" id="BQNB010018867">
    <property type="protein sequence ID" value="GJT79105.1"/>
    <property type="molecule type" value="Genomic_DNA"/>
</dbReference>
<reference evidence="1" key="1">
    <citation type="journal article" date="2022" name="Int. J. Mol. Sci.">
        <title>Draft Genome of Tanacetum Coccineum: Genomic Comparison of Closely Related Tanacetum-Family Plants.</title>
        <authorList>
            <person name="Yamashiro T."/>
            <person name="Shiraishi A."/>
            <person name="Nakayama K."/>
            <person name="Satake H."/>
        </authorList>
    </citation>
    <scope>NUCLEOTIDE SEQUENCE</scope>
</reference>
<name>A0ABQ5GUR5_9ASTR</name>
<evidence type="ECO:0000313" key="1">
    <source>
        <dbReference type="EMBL" id="GJT79105.1"/>
    </source>
</evidence>
<keyword evidence="2" id="KW-1185">Reference proteome</keyword>
<proteinExistence type="predicted"/>